<evidence type="ECO:0000256" key="4">
    <source>
        <dbReference type="ARBA" id="ARBA00022889"/>
    </source>
</evidence>
<evidence type="ECO:0000256" key="2">
    <source>
        <dbReference type="ARBA" id="ARBA00022692"/>
    </source>
</evidence>
<organism evidence="11 12">
    <name type="scientific">Denticeps clupeoides</name>
    <name type="common">denticle herring</name>
    <dbReference type="NCBI Taxonomy" id="299321"/>
    <lineage>
        <taxon>Eukaryota</taxon>
        <taxon>Metazoa</taxon>
        <taxon>Chordata</taxon>
        <taxon>Craniata</taxon>
        <taxon>Vertebrata</taxon>
        <taxon>Euteleostomi</taxon>
        <taxon>Actinopterygii</taxon>
        <taxon>Neopterygii</taxon>
        <taxon>Teleostei</taxon>
        <taxon>Clupei</taxon>
        <taxon>Clupeiformes</taxon>
        <taxon>Denticipitoidei</taxon>
        <taxon>Denticipitidae</taxon>
        <taxon>Denticeps</taxon>
    </lineage>
</organism>
<reference evidence="11" key="2">
    <citation type="submission" date="2025-08" db="UniProtKB">
        <authorList>
            <consortium name="Ensembl"/>
        </authorList>
    </citation>
    <scope>IDENTIFICATION</scope>
</reference>
<keyword evidence="2 9" id="KW-0812">Transmembrane</keyword>
<dbReference type="InterPro" id="IPR042397">
    <property type="entry name" value="PODXL2"/>
</dbReference>
<feature type="signal peptide" evidence="10">
    <location>
        <begin position="1"/>
        <end position="17"/>
    </location>
</feature>
<feature type="compositionally biased region" description="Polar residues" evidence="8">
    <location>
        <begin position="211"/>
        <end position="223"/>
    </location>
</feature>
<dbReference type="RefSeq" id="XP_028854552.1">
    <property type="nucleotide sequence ID" value="XM_028998719.1"/>
</dbReference>
<evidence type="ECO:0000256" key="10">
    <source>
        <dbReference type="SAM" id="SignalP"/>
    </source>
</evidence>
<feature type="chain" id="PRO_5044286328" description="Podocalyxin-like protein 2" evidence="10">
    <location>
        <begin position="18"/>
        <end position="558"/>
    </location>
</feature>
<evidence type="ECO:0000256" key="8">
    <source>
        <dbReference type="SAM" id="MobiDB-lite"/>
    </source>
</evidence>
<reference evidence="11 12" key="1">
    <citation type="submission" date="2020-06" db="EMBL/GenBank/DDBJ databases">
        <authorList>
            <consortium name="Wellcome Sanger Institute Data Sharing"/>
        </authorList>
    </citation>
    <scope>NUCLEOTIDE SEQUENCE [LARGE SCALE GENOMIC DNA]</scope>
</reference>
<evidence type="ECO:0000256" key="5">
    <source>
        <dbReference type="ARBA" id="ARBA00022989"/>
    </source>
</evidence>
<dbReference type="GO" id="GO:0050901">
    <property type="term" value="P:leukocyte tethering or rolling"/>
    <property type="evidence" value="ECO:0007669"/>
    <property type="project" value="TreeGrafter"/>
</dbReference>
<feature type="transmembrane region" description="Helical" evidence="9">
    <location>
        <begin position="457"/>
        <end position="481"/>
    </location>
</feature>
<accession>A0AAY4B3R0</accession>
<feature type="compositionally biased region" description="Low complexity" evidence="8">
    <location>
        <begin position="128"/>
        <end position="151"/>
    </location>
</feature>
<sequence length="558" mass="60760">MLWILAAGSMLASLARGDVVSEPPMLLSSALQSPHPSPSIPIAPDEQAEPLQPGADAPSIPGFLDSAQESGFFGEDAEEPKPPQAIRMWDSRENYNSTDLDSETLIGYHSSSVRPSTAPMEDQRELNSSVFSSSSVRPSSSPSPSSLPLLSDSRDSDLWESDGEYSGMPAFTPDTPPPVQTTVTADMGHAAQPDETFEEEVTGMAGKPDVSSHTPTMPETGTLPSRVPLQPDDTEEDEDEQDDEEEVVFASVDNEEEEQEEGGMENRQPSGSRGHHSPLTIAPYPPEPIVLFTQVPWNPLELTTGGSELRHGGMDLLSEEDLLNAQLSQESVQVVCVDWSNLGGKGYVVLNMSYNLDCDEFREESGERLLELLETAFSRKMNSPQGSWHVSLSKPSSHDHQLLMTLGNEQGVIATKDVLSMLGEIRRGLHEIGIVNYSSVSSCHSRPSPTRSDYGKLFVVLVIIGSVCIVIIASGLVYICWQRRLPKMKSMSRGEELHFVENGCHDNPTLDVASDSQSEMQEKKPSANGVSVEGGGWQVLVSKQGKEEAENMEEDTHL</sequence>
<comment type="subcellular location">
    <subcellularLocation>
        <location evidence="1">Membrane</location>
        <topology evidence="1">Single-pass type I membrane protein</topology>
    </subcellularLocation>
</comment>
<feature type="region of interest" description="Disordered" evidence="8">
    <location>
        <begin position="27"/>
        <end position="279"/>
    </location>
</feature>
<keyword evidence="5 9" id="KW-1133">Transmembrane helix</keyword>
<evidence type="ECO:0000256" key="9">
    <source>
        <dbReference type="SAM" id="Phobius"/>
    </source>
</evidence>
<dbReference type="GO" id="GO:0005886">
    <property type="term" value="C:plasma membrane"/>
    <property type="evidence" value="ECO:0007669"/>
    <property type="project" value="UniProtKB-ARBA"/>
</dbReference>
<evidence type="ECO:0000256" key="6">
    <source>
        <dbReference type="ARBA" id="ARBA00023136"/>
    </source>
</evidence>
<evidence type="ECO:0000256" key="3">
    <source>
        <dbReference type="ARBA" id="ARBA00022729"/>
    </source>
</evidence>
<evidence type="ECO:0000256" key="1">
    <source>
        <dbReference type="ARBA" id="ARBA00004479"/>
    </source>
</evidence>
<dbReference type="InterPro" id="IPR013836">
    <property type="entry name" value="CD34/Podocalyxin"/>
</dbReference>
<gene>
    <name evidence="11" type="primary">podxl2</name>
</gene>
<feature type="compositionally biased region" description="Acidic residues" evidence="8">
    <location>
        <begin position="232"/>
        <end position="263"/>
    </location>
</feature>
<dbReference type="Pfam" id="PF06365">
    <property type="entry name" value="CD34_antigen"/>
    <property type="match status" value="1"/>
</dbReference>
<dbReference type="AlphaFoldDB" id="A0AAY4B3R0"/>
<reference evidence="11" key="3">
    <citation type="submission" date="2025-09" db="UniProtKB">
        <authorList>
            <consortium name="Ensembl"/>
        </authorList>
    </citation>
    <scope>IDENTIFICATION</scope>
</reference>
<keyword evidence="4" id="KW-0130">Cell adhesion</keyword>
<dbReference type="PANTHER" id="PTHR15594:SF1">
    <property type="entry name" value="PODOCALYXIN-LIKE PROTEIN 2"/>
    <property type="match status" value="1"/>
</dbReference>
<keyword evidence="3 10" id="KW-0732">Signal</keyword>
<keyword evidence="6 9" id="KW-0472">Membrane</keyword>
<evidence type="ECO:0000256" key="7">
    <source>
        <dbReference type="ARBA" id="ARBA00023180"/>
    </source>
</evidence>
<evidence type="ECO:0008006" key="13">
    <source>
        <dbReference type="Google" id="ProtNLM"/>
    </source>
</evidence>
<proteinExistence type="predicted"/>
<dbReference type="PANTHER" id="PTHR15594">
    <property type="entry name" value="PODOCALYXIN-LIKE PROTEIN 2"/>
    <property type="match status" value="1"/>
</dbReference>
<dbReference type="Proteomes" id="UP000694580">
    <property type="component" value="Chromosome 12"/>
</dbReference>
<evidence type="ECO:0000313" key="11">
    <source>
        <dbReference type="Ensembl" id="ENSDCDP00010015557.1"/>
    </source>
</evidence>
<keyword evidence="12" id="KW-1185">Reference proteome</keyword>
<dbReference type="CTD" id="50512"/>
<dbReference type="GeneID" id="114800871"/>
<keyword evidence="7" id="KW-0325">Glycoprotein</keyword>
<evidence type="ECO:0000313" key="12">
    <source>
        <dbReference type="Proteomes" id="UP000694580"/>
    </source>
</evidence>
<name>A0AAY4B3R0_9TELE</name>
<dbReference type="Ensembl" id="ENSDCDT00010016431.1">
    <property type="protein sequence ID" value="ENSDCDP00010015557.1"/>
    <property type="gene ID" value="ENSDCDG00010007101.1"/>
</dbReference>
<dbReference type="GeneTree" id="ENSGT00730000111323"/>
<protein>
    <recommendedName>
        <fullName evidence="13">Podocalyxin-like protein 2</fullName>
    </recommendedName>
</protein>